<dbReference type="InterPro" id="IPR008928">
    <property type="entry name" value="6-hairpin_glycosidase_sf"/>
</dbReference>
<comment type="caution">
    <text evidence="1">The sequence shown here is derived from an EMBL/GenBank/DDBJ whole genome shotgun (WGS) entry which is preliminary data.</text>
</comment>
<dbReference type="EMBL" id="JACHMY010000001">
    <property type="protein sequence ID" value="MBB5834218.1"/>
    <property type="molecule type" value="Genomic_DNA"/>
</dbReference>
<dbReference type="GO" id="GO:0005975">
    <property type="term" value="P:carbohydrate metabolic process"/>
    <property type="evidence" value="ECO:0007669"/>
    <property type="project" value="InterPro"/>
</dbReference>
<gene>
    <name evidence="1" type="ORF">HDA39_000952</name>
</gene>
<evidence type="ECO:0000313" key="2">
    <source>
        <dbReference type="Proteomes" id="UP000549971"/>
    </source>
</evidence>
<proteinExistence type="predicted"/>
<protein>
    <recommendedName>
        <fullName evidence="3">Alpha-L-rhamnosidase six-hairpin glycosidase domain-containing protein</fullName>
    </recommendedName>
</protein>
<dbReference type="InterPro" id="IPR012341">
    <property type="entry name" value="6hp_glycosidase-like_sf"/>
</dbReference>
<dbReference type="Gene3D" id="1.50.10.10">
    <property type="match status" value="1"/>
</dbReference>
<dbReference type="RefSeq" id="WP_184794007.1">
    <property type="nucleotide sequence ID" value="NZ_JACHMY010000001.1"/>
</dbReference>
<evidence type="ECO:0008006" key="3">
    <source>
        <dbReference type="Google" id="ProtNLM"/>
    </source>
</evidence>
<keyword evidence="2" id="KW-1185">Reference proteome</keyword>
<evidence type="ECO:0000313" key="1">
    <source>
        <dbReference type="EMBL" id="MBB5834218.1"/>
    </source>
</evidence>
<reference evidence="1 2" key="1">
    <citation type="submission" date="2020-08" db="EMBL/GenBank/DDBJ databases">
        <title>Sequencing the genomes of 1000 actinobacteria strains.</title>
        <authorList>
            <person name="Klenk H.-P."/>
        </authorList>
    </citation>
    <scope>NUCLEOTIDE SEQUENCE [LARGE SCALE GENOMIC DNA]</scope>
    <source>
        <strain evidence="1 2">DSM 28967</strain>
    </source>
</reference>
<dbReference type="AlphaFoldDB" id="A0A7W9J256"/>
<dbReference type="Proteomes" id="UP000549971">
    <property type="component" value="Unassembled WGS sequence"/>
</dbReference>
<sequence length="425" mass="47193">MPEPTVTSDSAYVENAFAWARERALAWVMTDAAPANLPSYWAGYPSREMFYSRDVCHQAGGAHLLGLDAENFAMLKHFAASATAVRKWYPVWAFHFDGAIAALDYRGDDEFVREIPAVFDLTWRALEQYEWTGDRRWLDDPDLAAYYRRSVGEFVAAHDHDGDGVPEAPGTGDIFVGSATYNEQDAEHPLIVAADGIALQYAALNALARRYGDEYGQRADKIQQEFLATWWDERHGRFARGRTVDHGLDFGWGLEASWIGPMTGLTGDGPHNELFLDFVEQQLELSPPKNIEAFSYLPEVFFRHGRDESAWRWLRHLIDSRDDYPEVSFTVVHHLVAGLLGLRPDAAAATLSIDSHLPADIGRLTADHVRVGGWDLRIAQEGRHTTEVTVHSGPGPLTVTVGSAGTSTIQPGGTVRVTTETKDPS</sequence>
<dbReference type="SUPFAM" id="SSF48208">
    <property type="entry name" value="Six-hairpin glycosidases"/>
    <property type="match status" value="1"/>
</dbReference>
<name>A0A7W9J256_9ACTN</name>
<organism evidence="1 2">
    <name type="scientific">Kribbella italica</name>
    <dbReference type="NCBI Taxonomy" id="1540520"/>
    <lineage>
        <taxon>Bacteria</taxon>
        <taxon>Bacillati</taxon>
        <taxon>Actinomycetota</taxon>
        <taxon>Actinomycetes</taxon>
        <taxon>Propionibacteriales</taxon>
        <taxon>Kribbellaceae</taxon>
        <taxon>Kribbella</taxon>
    </lineage>
</organism>
<accession>A0A7W9J256</accession>